<dbReference type="CDD" id="cd00616">
    <property type="entry name" value="AHBA_syn"/>
    <property type="match status" value="1"/>
</dbReference>
<evidence type="ECO:0000256" key="3">
    <source>
        <dbReference type="RuleBase" id="RU004508"/>
    </source>
</evidence>
<evidence type="ECO:0000313" key="5">
    <source>
        <dbReference type="EMBL" id="BAU86106.1"/>
    </source>
</evidence>
<evidence type="ECO:0000256" key="4">
    <source>
        <dbReference type="SAM" id="MobiDB-lite"/>
    </source>
</evidence>
<keyword evidence="2 3" id="KW-0663">Pyridoxal phosphate</keyword>
<dbReference type="SUPFAM" id="SSF53383">
    <property type="entry name" value="PLP-dependent transferases"/>
    <property type="match status" value="1"/>
</dbReference>
<evidence type="ECO:0000256" key="2">
    <source>
        <dbReference type="PIRSR" id="PIRSR000390-2"/>
    </source>
</evidence>
<dbReference type="PIRSF" id="PIRSF000390">
    <property type="entry name" value="PLP_StrS"/>
    <property type="match status" value="1"/>
</dbReference>
<dbReference type="KEGG" id="slau:SLA_5225"/>
<dbReference type="InterPro" id="IPR015421">
    <property type="entry name" value="PyrdxlP-dep_Trfase_major"/>
</dbReference>
<dbReference type="PANTHER" id="PTHR30244">
    <property type="entry name" value="TRANSAMINASE"/>
    <property type="match status" value="1"/>
</dbReference>
<feature type="modified residue" description="N6-(pyridoxal phosphate)lysine" evidence="2">
    <location>
        <position position="194"/>
    </location>
</feature>
<dbReference type="EMBL" id="AP017424">
    <property type="protein sequence ID" value="BAU86106.1"/>
    <property type="molecule type" value="Genomic_DNA"/>
</dbReference>
<accession>A0A160P529</accession>
<dbReference type="Pfam" id="PF01041">
    <property type="entry name" value="DegT_DnrJ_EryC1"/>
    <property type="match status" value="1"/>
</dbReference>
<dbReference type="PANTHER" id="PTHR30244:SF42">
    <property type="entry name" value="UDP-2-ACETAMIDO-2-DEOXY-3-OXO-D-GLUCURONATE AMINOTRANSFERASE"/>
    <property type="match status" value="1"/>
</dbReference>
<dbReference type="Proteomes" id="UP000217676">
    <property type="component" value="Chromosome"/>
</dbReference>
<reference evidence="5 6" key="1">
    <citation type="journal article" date="2016" name="Genome Announc.">
        <title>Complete Genome Sequence of Thiostrepton-Producing Streptomyces laurentii ATCC 31255.</title>
        <authorList>
            <person name="Doi K."/>
            <person name="Fujino Y."/>
            <person name="Nagayoshi Y."/>
            <person name="Ohshima T."/>
            <person name="Ogata S."/>
        </authorList>
    </citation>
    <scope>NUCLEOTIDE SEQUENCE [LARGE SCALE GENOMIC DNA]</scope>
    <source>
        <strain evidence="5 6">ATCC 31255</strain>
    </source>
</reference>
<keyword evidence="6" id="KW-1185">Reference proteome</keyword>
<gene>
    <name evidence="5" type="ORF">SLA_5225</name>
</gene>
<proteinExistence type="inferred from homology"/>
<keyword evidence="5" id="KW-0808">Transferase</keyword>
<sequence length="396" mass="42779">MTTTTGRDTIPFFPPDLFHDDRETLLRLLYEIGTAPEQKFILGAHTARFEEALREQLGATDVVACSSGTSALHLVLAGLGIGPGDEVVVPAFGCAPLAAAVLHLGAVPVFADIDPRTLTLGPADAERRLTARTRAVMPAHMFSVMADMPAFAALAAAHGLRLVEDSAVAQGAVLAGRPAGMWGDAGVYSFVQVKSFGMPGEGGAVVTRNPELARRARMLRNHGQDGRRRFVHHEIGLNSRFDEIQAAFQLHRLPGLPARLERRARIAAHYTERLTGLPGITPPPADPDGRCHYVYTLLAEDRDALRDHLARHGVATHVYYPKALPDQAAFAPVAAAHQPGAAWPHARRAADLQLSLPVHHRLDDAQVEHIAETVRGHALRHRPTPPSPPVRPERSA</sequence>
<dbReference type="GO" id="GO:0000271">
    <property type="term" value="P:polysaccharide biosynthetic process"/>
    <property type="evidence" value="ECO:0007669"/>
    <property type="project" value="TreeGrafter"/>
</dbReference>
<dbReference type="GO" id="GO:0008483">
    <property type="term" value="F:transaminase activity"/>
    <property type="evidence" value="ECO:0007669"/>
    <property type="project" value="UniProtKB-KW"/>
</dbReference>
<dbReference type="Gene3D" id="3.90.1150.10">
    <property type="entry name" value="Aspartate Aminotransferase, domain 1"/>
    <property type="match status" value="1"/>
</dbReference>
<protein>
    <submittedName>
        <fullName evidence="5">DegT/dnrJ/eryC1/strS aminotransferase</fullName>
    </submittedName>
</protein>
<evidence type="ECO:0000256" key="1">
    <source>
        <dbReference type="PIRSR" id="PIRSR000390-1"/>
    </source>
</evidence>
<dbReference type="GO" id="GO:0030170">
    <property type="term" value="F:pyridoxal phosphate binding"/>
    <property type="evidence" value="ECO:0007669"/>
    <property type="project" value="TreeGrafter"/>
</dbReference>
<feature type="active site" description="Proton acceptor" evidence="1">
    <location>
        <position position="194"/>
    </location>
</feature>
<dbReference type="RefSeq" id="WP_359871998.1">
    <property type="nucleotide sequence ID" value="NZ_JBEYHT010000001.1"/>
</dbReference>
<dbReference type="InterPro" id="IPR015422">
    <property type="entry name" value="PyrdxlP-dep_Trfase_small"/>
</dbReference>
<keyword evidence="5" id="KW-0032">Aminotransferase</keyword>
<dbReference type="Gene3D" id="3.40.640.10">
    <property type="entry name" value="Type I PLP-dependent aspartate aminotransferase-like (Major domain)"/>
    <property type="match status" value="1"/>
</dbReference>
<name>A0A160P529_STRLU</name>
<evidence type="ECO:0000313" key="6">
    <source>
        <dbReference type="Proteomes" id="UP000217676"/>
    </source>
</evidence>
<feature type="region of interest" description="Disordered" evidence="4">
    <location>
        <begin position="374"/>
        <end position="396"/>
    </location>
</feature>
<organism evidence="5 6">
    <name type="scientific">Streptomyces laurentii</name>
    <dbReference type="NCBI Taxonomy" id="39478"/>
    <lineage>
        <taxon>Bacteria</taxon>
        <taxon>Bacillati</taxon>
        <taxon>Actinomycetota</taxon>
        <taxon>Actinomycetes</taxon>
        <taxon>Kitasatosporales</taxon>
        <taxon>Streptomycetaceae</taxon>
        <taxon>Streptomyces</taxon>
    </lineage>
</organism>
<dbReference type="InterPro" id="IPR000653">
    <property type="entry name" value="DegT/StrS_aminotransferase"/>
</dbReference>
<dbReference type="AlphaFoldDB" id="A0A160P529"/>
<comment type="similarity">
    <text evidence="3">Belongs to the DegT/DnrJ/EryC1 family.</text>
</comment>
<dbReference type="InterPro" id="IPR015424">
    <property type="entry name" value="PyrdxlP-dep_Trfase"/>
</dbReference>